<evidence type="ECO:0000313" key="2">
    <source>
        <dbReference type="EMBL" id="PIU73344.1"/>
    </source>
</evidence>
<feature type="domain" description="GIY-YIG" evidence="1">
    <location>
        <begin position="1"/>
        <end position="75"/>
    </location>
</feature>
<sequence>MYYAYILFSSKSHIFYFGSTIDLKNRLNLHNTGQVQSTKPYIPWKLVWYGGFETEKQARDFELYLKTGSGKAFAYKRFVSEALAKDFQNGRIPHGLTKPKVK</sequence>
<dbReference type="InterPro" id="IPR035901">
    <property type="entry name" value="GIY-YIG_endonuc_sf"/>
</dbReference>
<organism evidence="2 3">
    <name type="scientific">Candidatus Shapirobacteria bacterium CG06_land_8_20_14_3_00_40_12</name>
    <dbReference type="NCBI Taxonomy" id="1974881"/>
    <lineage>
        <taxon>Bacteria</taxon>
        <taxon>Candidatus Shapironibacteriota</taxon>
    </lineage>
</organism>
<name>A0A2M7ARV0_9BACT</name>
<dbReference type="SUPFAM" id="SSF82771">
    <property type="entry name" value="GIY-YIG endonuclease"/>
    <property type="match status" value="1"/>
</dbReference>
<dbReference type="PROSITE" id="PS50164">
    <property type="entry name" value="GIY_YIG"/>
    <property type="match status" value="1"/>
</dbReference>
<comment type="caution">
    <text evidence="2">The sequence shown here is derived from an EMBL/GenBank/DDBJ whole genome shotgun (WGS) entry which is preliminary data.</text>
</comment>
<proteinExistence type="predicted"/>
<dbReference type="Proteomes" id="UP000231407">
    <property type="component" value="Unassembled WGS sequence"/>
</dbReference>
<reference evidence="3" key="1">
    <citation type="submission" date="2017-09" db="EMBL/GenBank/DDBJ databases">
        <title>Depth-based differentiation of microbial function through sediment-hosted aquifers and enrichment of novel symbionts in the deep terrestrial subsurface.</title>
        <authorList>
            <person name="Probst A.J."/>
            <person name="Ladd B."/>
            <person name="Jarett J.K."/>
            <person name="Geller-Mcgrath D.E."/>
            <person name="Sieber C.M.K."/>
            <person name="Emerson J.B."/>
            <person name="Anantharaman K."/>
            <person name="Thomas B.C."/>
            <person name="Malmstrom R."/>
            <person name="Stieglmeier M."/>
            <person name="Klingl A."/>
            <person name="Woyke T."/>
            <person name="Ryan C.M."/>
            <person name="Banfield J.F."/>
        </authorList>
    </citation>
    <scope>NUCLEOTIDE SEQUENCE [LARGE SCALE GENOMIC DNA]</scope>
</reference>
<evidence type="ECO:0000259" key="1">
    <source>
        <dbReference type="PROSITE" id="PS50164"/>
    </source>
</evidence>
<dbReference type="InterPro" id="IPR000305">
    <property type="entry name" value="GIY-YIG_endonuc"/>
</dbReference>
<accession>A0A2M7ARV0</accession>
<gene>
    <name evidence="2" type="ORF">COS78_02835</name>
</gene>
<dbReference type="EMBL" id="PEWA01000037">
    <property type="protein sequence ID" value="PIU73344.1"/>
    <property type="molecule type" value="Genomic_DNA"/>
</dbReference>
<dbReference type="Pfam" id="PF01541">
    <property type="entry name" value="GIY-YIG"/>
    <property type="match status" value="1"/>
</dbReference>
<evidence type="ECO:0000313" key="3">
    <source>
        <dbReference type="Proteomes" id="UP000231407"/>
    </source>
</evidence>
<dbReference type="Gene3D" id="3.40.1440.10">
    <property type="entry name" value="GIY-YIG endonuclease"/>
    <property type="match status" value="1"/>
</dbReference>
<dbReference type="CDD" id="cd10449">
    <property type="entry name" value="GIY-YIG_SLX1_like"/>
    <property type="match status" value="1"/>
</dbReference>
<protein>
    <recommendedName>
        <fullName evidence="1">GIY-YIG domain-containing protein</fullName>
    </recommendedName>
</protein>
<dbReference type="AlphaFoldDB" id="A0A2M7ARV0"/>